<organism evidence="5 6">
    <name type="scientific">Arthrobacter pityocampae</name>
    <dbReference type="NCBI Taxonomy" id="547334"/>
    <lineage>
        <taxon>Bacteria</taxon>
        <taxon>Bacillati</taxon>
        <taxon>Actinomycetota</taxon>
        <taxon>Actinomycetes</taxon>
        <taxon>Micrococcales</taxon>
        <taxon>Micrococcaceae</taxon>
        <taxon>Arthrobacter</taxon>
    </lineage>
</organism>
<evidence type="ECO:0000313" key="6">
    <source>
        <dbReference type="Proteomes" id="UP000239297"/>
    </source>
</evidence>
<keyword evidence="2" id="KW-0238">DNA-binding</keyword>
<dbReference type="InterPro" id="IPR036388">
    <property type="entry name" value="WH-like_DNA-bd_sf"/>
</dbReference>
<keyword evidence="3" id="KW-0804">Transcription</keyword>
<dbReference type="PANTHER" id="PTHR43132:SF2">
    <property type="entry name" value="ARSENICAL RESISTANCE OPERON REPRESSOR ARSR-RELATED"/>
    <property type="match status" value="1"/>
</dbReference>
<sequence>MEPRRNVHDASHLRVLAHPTRLRVLGLLRELGPQTAASLAEHVDEAPGTLSYHLTKLAEAEFIEQDLRPEGDRRERWWRASQDQTVWDDADFANDPEKYGVAKDFYRILWQHYARQYEAYVESMPHLDRQWIDGAVSSDRRLRLTVEQLHEMREDFHALEQKWVRASAEHSPGDGAEEVFLLLQAFRRAT</sequence>
<accession>A0A2S5J0J3</accession>
<dbReference type="RefSeq" id="WP_104119627.1">
    <property type="nucleotide sequence ID" value="NZ_PRKW01000001.1"/>
</dbReference>
<comment type="caution">
    <text evidence="5">The sequence shown here is derived from an EMBL/GenBank/DDBJ whole genome shotgun (WGS) entry which is preliminary data.</text>
</comment>
<proteinExistence type="predicted"/>
<dbReference type="EMBL" id="PRKW01000001">
    <property type="protein sequence ID" value="PPB50352.1"/>
    <property type="molecule type" value="Genomic_DNA"/>
</dbReference>
<dbReference type="CDD" id="cd00090">
    <property type="entry name" value="HTH_ARSR"/>
    <property type="match status" value="1"/>
</dbReference>
<dbReference type="OrthoDB" id="7945987at2"/>
<dbReference type="Gene3D" id="1.10.10.10">
    <property type="entry name" value="Winged helix-like DNA-binding domain superfamily/Winged helix DNA-binding domain"/>
    <property type="match status" value="1"/>
</dbReference>
<dbReference type="InterPro" id="IPR036390">
    <property type="entry name" value="WH_DNA-bd_sf"/>
</dbReference>
<dbReference type="InterPro" id="IPR011991">
    <property type="entry name" value="ArsR-like_HTH"/>
</dbReference>
<dbReference type="GO" id="GO:0003677">
    <property type="term" value="F:DNA binding"/>
    <property type="evidence" value="ECO:0007669"/>
    <property type="project" value="UniProtKB-KW"/>
</dbReference>
<keyword evidence="1" id="KW-0805">Transcription regulation</keyword>
<dbReference type="SMART" id="SM00418">
    <property type="entry name" value="HTH_ARSR"/>
    <property type="match status" value="1"/>
</dbReference>
<name>A0A2S5J0J3_9MICC</name>
<dbReference type="AlphaFoldDB" id="A0A2S5J0J3"/>
<evidence type="ECO:0000259" key="4">
    <source>
        <dbReference type="SMART" id="SM00418"/>
    </source>
</evidence>
<dbReference type="InterPro" id="IPR051011">
    <property type="entry name" value="Metal_resp_trans_reg"/>
</dbReference>
<evidence type="ECO:0000256" key="1">
    <source>
        <dbReference type="ARBA" id="ARBA00023015"/>
    </source>
</evidence>
<dbReference type="InterPro" id="IPR001845">
    <property type="entry name" value="HTH_ArsR_DNA-bd_dom"/>
</dbReference>
<dbReference type="PANTHER" id="PTHR43132">
    <property type="entry name" value="ARSENICAL RESISTANCE OPERON REPRESSOR ARSR-RELATED"/>
    <property type="match status" value="1"/>
</dbReference>
<reference evidence="5 6" key="1">
    <citation type="journal article" date="2014" name="Int. J. Syst. Evol. Microbiol.">
        <title>Arthrobacter pityocampae sp. nov., isolated from Thaumetopoea pityocampa (Lep., Thaumetopoeidae).</title>
        <authorList>
            <person name="Ince I.A."/>
            <person name="Demirbag Z."/>
            <person name="Kati H."/>
        </authorList>
    </citation>
    <scope>NUCLEOTIDE SEQUENCE [LARGE SCALE GENOMIC DNA]</scope>
    <source>
        <strain evidence="5 6">Tp2</strain>
    </source>
</reference>
<dbReference type="SUPFAM" id="SSF46785">
    <property type="entry name" value="Winged helix' DNA-binding domain"/>
    <property type="match status" value="1"/>
</dbReference>
<feature type="domain" description="HTH arsR-type" evidence="4">
    <location>
        <begin position="11"/>
        <end position="83"/>
    </location>
</feature>
<evidence type="ECO:0000256" key="2">
    <source>
        <dbReference type="ARBA" id="ARBA00023125"/>
    </source>
</evidence>
<evidence type="ECO:0000256" key="3">
    <source>
        <dbReference type="ARBA" id="ARBA00023163"/>
    </source>
</evidence>
<gene>
    <name evidence="5" type="ORF">C4K88_00035</name>
</gene>
<dbReference type="Proteomes" id="UP000239297">
    <property type="component" value="Unassembled WGS sequence"/>
</dbReference>
<protein>
    <submittedName>
        <fullName evidence="5">ArsR family transcriptional regulator</fullName>
    </submittedName>
</protein>
<evidence type="ECO:0000313" key="5">
    <source>
        <dbReference type="EMBL" id="PPB50352.1"/>
    </source>
</evidence>
<keyword evidence="6" id="KW-1185">Reference proteome</keyword>
<dbReference type="Pfam" id="PF12840">
    <property type="entry name" value="HTH_20"/>
    <property type="match status" value="1"/>
</dbReference>
<dbReference type="GO" id="GO:0003700">
    <property type="term" value="F:DNA-binding transcription factor activity"/>
    <property type="evidence" value="ECO:0007669"/>
    <property type="project" value="InterPro"/>
</dbReference>